<comment type="caution">
    <text evidence="1">The sequence shown here is derived from an EMBL/GenBank/DDBJ whole genome shotgun (WGS) entry which is preliminary data.</text>
</comment>
<keyword evidence="2" id="KW-1185">Reference proteome</keyword>
<evidence type="ECO:0000313" key="1">
    <source>
        <dbReference type="EMBL" id="TWH96030.1"/>
    </source>
</evidence>
<protein>
    <recommendedName>
        <fullName evidence="3">Helix-turn-helix protein</fullName>
    </recommendedName>
</protein>
<dbReference type="AlphaFoldDB" id="A0A562KKU1"/>
<dbReference type="InterPro" id="IPR010982">
    <property type="entry name" value="Lambda_DNA-bd_dom_sf"/>
</dbReference>
<dbReference type="InterPro" id="IPR001387">
    <property type="entry name" value="Cro/C1-type_HTH"/>
</dbReference>
<dbReference type="EMBL" id="VLKK01000003">
    <property type="protein sequence ID" value="TWH96030.1"/>
    <property type="molecule type" value="Genomic_DNA"/>
</dbReference>
<gene>
    <name evidence="1" type="ORF">IQ35_01119</name>
</gene>
<accession>A0A562KKU1</accession>
<proteinExistence type="predicted"/>
<organism evidence="1 2">
    <name type="scientific">Sphingobium wenxiniae (strain DSM 21828 / CGMCC 1.7748 / JZ-1)</name>
    <dbReference type="NCBI Taxonomy" id="595605"/>
    <lineage>
        <taxon>Bacteria</taxon>
        <taxon>Pseudomonadati</taxon>
        <taxon>Pseudomonadota</taxon>
        <taxon>Alphaproteobacteria</taxon>
        <taxon>Sphingomonadales</taxon>
        <taxon>Sphingomonadaceae</taxon>
        <taxon>Sphingobium</taxon>
    </lineage>
</organism>
<name>A0A562KKU1_SPHWJ</name>
<dbReference type="SUPFAM" id="SSF47413">
    <property type="entry name" value="lambda repressor-like DNA-binding domains"/>
    <property type="match status" value="1"/>
</dbReference>
<evidence type="ECO:0000313" key="2">
    <source>
        <dbReference type="Proteomes" id="UP000316624"/>
    </source>
</evidence>
<reference evidence="1 2" key="1">
    <citation type="journal article" date="2015" name="Stand. Genomic Sci.">
        <title>Genomic Encyclopedia of Bacterial and Archaeal Type Strains, Phase III: the genomes of soil and plant-associated and newly described type strains.</title>
        <authorList>
            <person name="Whitman W.B."/>
            <person name="Woyke T."/>
            <person name="Klenk H.P."/>
            <person name="Zhou Y."/>
            <person name="Lilburn T.G."/>
            <person name="Beck B.J."/>
            <person name="De Vos P."/>
            <person name="Vandamme P."/>
            <person name="Eisen J.A."/>
            <person name="Garrity G."/>
            <person name="Hugenholtz P."/>
            <person name="Kyrpides N.C."/>
        </authorList>
    </citation>
    <scope>NUCLEOTIDE SEQUENCE [LARGE SCALE GENOMIC DNA]</scope>
    <source>
        <strain evidence="1 2">CGMCC 1.7748</strain>
    </source>
</reference>
<sequence length="106" mass="11558">MGLSQKDFAGLGGVTLNTQHRYESGTLPSIEYLLRIGDAGADWYWILSGQRVSDSISQGEARLVDLFRLLGPTAQGAVFTVLECMVNNTHAPSSSVHDKRQDFTGE</sequence>
<dbReference type="Proteomes" id="UP000316624">
    <property type="component" value="Unassembled WGS sequence"/>
</dbReference>
<evidence type="ECO:0008006" key="3">
    <source>
        <dbReference type="Google" id="ProtNLM"/>
    </source>
</evidence>
<dbReference type="CDD" id="cd00093">
    <property type="entry name" value="HTH_XRE"/>
    <property type="match status" value="1"/>
</dbReference>
<dbReference type="GO" id="GO:0003677">
    <property type="term" value="F:DNA binding"/>
    <property type="evidence" value="ECO:0007669"/>
    <property type="project" value="InterPro"/>
</dbReference>